<dbReference type="InterPro" id="IPR036514">
    <property type="entry name" value="SGNH_hydro_sf"/>
</dbReference>
<evidence type="ECO:0000256" key="7">
    <source>
        <dbReference type="ARBA" id="ARBA00023098"/>
    </source>
</evidence>
<keyword evidence="10" id="KW-1185">Reference proteome</keyword>
<reference evidence="9 10" key="1">
    <citation type="journal article" date="2023" name="Hortic Res">
        <title>Pangenome of water caltrop reveals structural variations and asymmetric subgenome divergence after allopolyploidization.</title>
        <authorList>
            <person name="Zhang X."/>
            <person name="Chen Y."/>
            <person name="Wang L."/>
            <person name="Yuan Y."/>
            <person name="Fang M."/>
            <person name="Shi L."/>
            <person name="Lu R."/>
            <person name="Comes H.P."/>
            <person name="Ma Y."/>
            <person name="Chen Y."/>
            <person name="Huang G."/>
            <person name="Zhou Y."/>
            <person name="Zheng Z."/>
            <person name="Qiu Y."/>
        </authorList>
    </citation>
    <scope>NUCLEOTIDE SEQUENCE [LARGE SCALE GENOMIC DNA]</scope>
    <source>
        <strain evidence="9">F231</strain>
    </source>
</reference>
<evidence type="ECO:0000256" key="8">
    <source>
        <dbReference type="SAM" id="SignalP"/>
    </source>
</evidence>
<dbReference type="InterPro" id="IPR001087">
    <property type="entry name" value="GDSL"/>
</dbReference>
<evidence type="ECO:0000256" key="4">
    <source>
        <dbReference type="ARBA" id="ARBA00022729"/>
    </source>
</evidence>
<proteinExistence type="inferred from homology"/>
<feature type="signal peptide" evidence="8">
    <location>
        <begin position="1"/>
        <end position="26"/>
    </location>
</feature>
<comment type="similarity">
    <text evidence="2">Belongs to the 'GDSL' lipolytic enzyme family.</text>
</comment>
<protein>
    <recommendedName>
        <fullName evidence="11">GDSL esterase/lipase</fullName>
    </recommendedName>
</protein>
<evidence type="ECO:0000256" key="3">
    <source>
        <dbReference type="ARBA" id="ARBA00022525"/>
    </source>
</evidence>
<dbReference type="EMBL" id="JAXQNO010000009">
    <property type="protein sequence ID" value="KAK4790909.1"/>
    <property type="molecule type" value="Genomic_DNA"/>
</dbReference>
<dbReference type="PANTHER" id="PTHR45650:SF8">
    <property type="entry name" value="GDSL ESTERASE_LIPASE"/>
    <property type="match status" value="1"/>
</dbReference>
<dbReference type="Proteomes" id="UP001346149">
    <property type="component" value="Unassembled WGS sequence"/>
</dbReference>
<keyword evidence="6" id="KW-0442">Lipid degradation</keyword>
<dbReference type="PANTHER" id="PTHR45650">
    <property type="entry name" value="GDSL-LIKE LIPASE/ACYLHYDROLASE-RELATED"/>
    <property type="match status" value="1"/>
</dbReference>
<organism evidence="9 10">
    <name type="scientific">Trapa natans</name>
    <name type="common">Water chestnut</name>
    <dbReference type="NCBI Taxonomy" id="22666"/>
    <lineage>
        <taxon>Eukaryota</taxon>
        <taxon>Viridiplantae</taxon>
        <taxon>Streptophyta</taxon>
        <taxon>Embryophyta</taxon>
        <taxon>Tracheophyta</taxon>
        <taxon>Spermatophyta</taxon>
        <taxon>Magnoliopsida</taxon>
        <taxon>eudicotyledons</taxon>
        <taxon>Gunneridae</taxon>
        <taxon>Pentapetalae</taxon>
        <taxon>rosids</taxon>
        <taxon>malvids</taxon>
        <taxon>Myrtales</taxon>
        <taxon>Lythraceae</taxon>
        <taxon>Trapa</taxon>
    </lineage>
</organism>
<evidence type="ECO:0008006" key="11">
    <source>
        <dbReference type="Google" id="ProtNLM"/>
    </source>
</evidence>
<keyword evidence="7" id="KW-0443">Lipid metabolism</keyword>
<evidence type="ECO:0000313" key="10">
    <source>
        <dbReference type="Proteomes" id="UP001346149"/>
    </source>
</evidence>
<keyword evidence="5" id="KW-0378">Hydrolase</keyword>
<dbReference type="InterPro" id="IPR035669">
    <property type="entry name" value="SGNH_plant_lipase-like"/>
</dbReference>
<keyword evidence="4 8" id="KW-0732">Signal</keyword>
<dbReference type="GO" id="GO:0016042">
    <property type="term" value="P:lipid catabolic process"/>
    <property type="evidence" value="ECO:0007669"/>
    <property type="project" value="UniProtKB-KW"/>
</dbReference>
<feature type="chain" id="PRO_5042859928" description="GDSL esterase/lipase" evidence="8">
    <location>
        <begin position="27"/>
        <end position="371"/>
    </location>
</feature>
<evidence type="ECO:0000313" key="9">
    <source>
        <dbReference type="EMBL" id="KAK4790909.1"/>
    </source>
</evidence>
<dbReference type="InterPro" id="IPR051238">
    <property type="entry name" value="GDSL_esterase/lipase"/>
</dbReference>
<dbReference type="GO" id="GO:0005576">
    <property type="term" value="C:extracellular region"/>
    <property type="evidence" value="ECO:0007669"/>
    <property type="project" value="UniProtKB-SubCell"/>
</dbReference>
<name>A0AAN7R3F8_TRANT</name>
<evidence type="ECO:0000256" key="6">
    <source>
        <dbReference type="ARBA" id="ARBA00022963"/>
    </source>
</evidence>
<evidence type="ECO:0000256" key="5">
    <source>
        <dbReference type="ARBA" id="ARBA00022801"/>
    </source>
</evidence>
<accession>A0AAN7R3F8</accession>
<dbReference type="SUPFAM" id="SSF52266">
    <property type="entry name" value="SGNH hydrolase"/>
    <property type="match status" value="1"/>
</dbReference>
<keyword evidence="3" id="KW-0964">Secreted</keyword>
<evidence type="ECO:0000256" key="2">
    <source>
        <dbReference type="ARBA" id="ARBA00008668"/>
    </source>
</evidence>
<dbReference type="Gene3D" id="3.40.50.1110">
    <property type="entry name" value="SGNH hydrolase"/>
    <property type="match status" value="1"/>
</dbReference>
<dbReference type="AlphaFoldDB" id="A0AAN7R3F8"/>
<dbReference type="CDD" id="cd01837">
    <property type="entry name" value="SGNH_plant_lipase_like"/>
    <property type="match status" value="1"/>
</dbReference>
<comment type="subcellular location">
    <subcellularLocation>
        <location evidence="1">Secreted</location>
    </subcellularLocation>
</comment>
<comment type="caution">
    <text evidence="9">The sequence shown here is derived from an EMBL/GenBank/DDBJ whole genome shotgun (WGS) entry which is preliminary data.</text>
</comment>
<sequence>MIFKATTHGWMYFLVTFLQLSGNWLAGGMSQGSQTVPAIFVFGDSLVDVGNTNFLRSLAKANYYPYGIDSPRGPSGRFCDGKTMVDIIDEMLGLPDPPAYTDPSTRGNRILGGVNYASAAGGILDETGRHLGQRFSLSQQVLNFESTLNQIRNMMYGPEIISKYLAKSIVILNLGSNDYINNYLLPPIYNTSYIYNPQQFANLLINGYTRQILRLHSLGLRKMFIAGIGPLGCIPNQRAFWQSPPDRCVDFVNQMLGSFNEGLRLLVDRLNGNHPGAIFVYGNSYAALGDILNTPQRYGFTVVDRACCEIGRNRGQITCTPFTIPCSNRIQSVFWDAFHPTEAANAWLAKRAFSGPRSDCYPINIQQMSLL</sequence>
<dbReference type="GO" id="GO:0016788">
    <property type="term" value="F:hydrolase activity, acting on ester bonds"/>
    <property type="evidence" value="ECO:0007669"/>
    <property type="project" value="InterPro"/>
</dbReference>
<gene>
    <name evidence="9" type="ORF">SAY86_031322</name>
</gene>
<dbReference type="Pfam" id="PF00657">
    <property type="entry name" value="Lipase_GDSL"/>
    <property type="match status" value="1"/>
</dbReference>
<evidence type="ECO:0000256" key="1">
    <source>
        <dbReference type="ARBA" id="ARBA00004613"/>
    </source>
</evidence>